<dbReference type="HOGENOM" id="CLU_111473_0_0_11"/>
<evidence type="ECO:0000313" key="3">
    <source>
        <dbReference type="EMBL" id="ABK52173.1"/>
    </source>
</evidence>
<gene>
    <name evidence="3" type="ordered locus">Acel_0399</name>
</gene>
<accession>A0LRW3</accession>
<feature type="domain" description="YdbS-like PH" evidence="2">
    <location>
        <begin position="75"/>
        <end position="144"/>
    </location>
</feature>
<dbReference type="eggNOG" id="COG3402">
    <property type="taxonomic scope" value="Bacteria"/>
</dbReference>
<evidence type="ECO:0000259" key="2">
    <source>
        <dbReference type="Pfam" id="PF03703"/>
    </source>
</evidence>
<evidence type="ECO:0000256" key="1">
    <source>
        <dbReference type="SAM" id="Phobius"/>
    </source>
</evidence>
<dbReference type="PANTHER" id="PTHR37938:SF1">
    <property type="entry name" value="BLL0215 PROTEIN"/>
    <property type="match status" value="1"/>
</dbReference>
<sequence length="174" mass="18709">MAVRLLAGEHALLMTRPHWRRLVAPAVTLIVVCALTGFALGSVPSGTAQGPIRWAILGLAGLLAVWRCLVPYARWLAARYVVTSHRIVVRDGLLVRRGTDIPLSRITDVGFRQGPVERLLGTGTLIVESGGARGRLELPDVPEIDTFCSIVHERLVGSAMEFGRGGEPASATEL</sequence>
<dbReference type="EMBL" id="CP000481">
    <property type="protein sequence ID" value="ABK52173.1"/>
    <property type="molecule type" value="Genomic_DNA"/>
</dbReference>
<dbReference type="Proteomes" id="UP000008221">
    <property type="component" value="Chromosome"/>
</dbReference>
<dbReference type="InterPro" id="IPR005182">
    <property type="entry name" value="YdbS-like_PH"/>
</dbReference>
<dbReference type="OrthoDB" id="4350422at2"/>
<dbReference type="AlphaFoldDB" id="A0LRW3"/>
<proteinExistence type="predicted"/>
<feature type="transmembrane region" description="Helical" evidence="1">
    <location>
        <begin position="22"/>
        <end position="40"/>
    </location>
</feature>
<dbReference type="RefSeq" id="WP_011719236.1">
    <property type="nucleotide sequence ID" value="NC_008578.1"/>
</dbReference>
<name>A0LRW3_ACIC1</name>
<keyword evidence="1" id="KW-0812">Transmembrane</keyword>
<reference evidence="3 4" key="1">
    <citation type="journal article" date="2009" name="Genome Res.">
        <title>Complete genome of the cellulolytic thermophile Acidothermus cellulolyticus 11B provides insights into its ecophysiological and evolutionary adaptations.</title>
        <authorList>
            <person name="Barabote R.D."/>
            <person name="Xie G."/>
            <person name="Leu D.H."/>
            <person name="Normand P."/>
            <person name="Necsulea A."/>
            <person name="Daubin V."/>
            <person name="Medigue C."/>
            <person name="Adney W.S."/>
            <person name="Xu X.C."/>
            <person name="Lapidus A."/>
            <person name="Parales R.E."/>
            <person name="Detter C."/>
            <person name="Pujic P."/>
            <person name="Bruce D."/>
            <person name="Lavire C."/>
            <person name="Challacombe J.F."/>
            <person name="Brettin T.S."/>
            <person name="Berry A.M."/>
        </authorList>
    </citation>
    <scope>NUCLEOTIDE SEQUENCE [LARGE SCALE GENOMIC DNA]</scope>
    <source>
        <strain evidence="4">ATCC 43068 / DSM 8971 / 11B</strain>
    </source>
</reference>
<dbReference type="KEGG" id="ace:Acel_0399"/>
<dbReference type="InParanoid" id="A0LRW3"/>
<dbReference type="Pfam" id="PF03703">
    <property type="entry name" value="bPH_2"/>
    <property type="match status" value="1"/>
</dbReference>
<keyword evidence="4" id="KW-1185">Reference proteome</keyword>
<evidence type="ECO:0000313" key="4">
    <source>
        <dbReference type="Proteomes" id="UP000008221"/>
    </source>
</evidence>
<protein>
    <submittedName>
        <fullName evidence="3">Membrane-flanked domain protein</fullName>
    </submittedName>
</protein>
<organism evidence="3 4">
    <name type="scientific">Acidothermus cellulolyticus (strain ATCC 43068 / DSM 8971 / 11B)</name>
    <dbReference type="NCBI Taxonomy" id="351607"/>
    <lineage>
        <taxon>Bacteria</taxon>
        <taxon>Bacillati</taxon>
        <taxon>Actinomycetota</taxon>
        <taxon>Actinomycetes</taxon>
        <taxon>Acidothermales</taxon>
        <taxon>Acidothermaceae</taxon>
        <taxon>Acidothermus</taxon>
    </lineage>
</organism>
<dbReference type="PANTHER" id="PTHR37938">
    <property type="entry name" value="BLL0215 PROTEIN"/>
    <property type="match status" value="1"/>
</dbReference>
<keyword evidence="1" id="KW-0472">Membrane</keyword>
<dbReference type="STRING" id="351607.Acel_0399"/>
<feature type="transmembrane region" description="Helical" evidence="1">
    <location>
        <begin position="52"/>
        <end position="70"/>
    </location>
</feature>
<keyword evidence="1" id="KW-1133">Transmembrane helix</keyword>